<gene>
    <name evidence="2" type="ORF">Pfra01_001870300</name>
</gene>
<evidence type="ECO:0000313" key="3">
    <source>
        <dbReference type="Proteomes" id="UP001165121"/>
    </source>
</evidence>
<organism evidence="2 3">
    <name type="scientific">Phytophthora fragariaefolia</name>
    <dbReference type="NCBI Taxonomy" id="1490495"/>
    <lineage>
        <taxon>Eukaryota</taxon>
        <taxon>Sar</taxon>
        <taxon>Stramenopiles</taxon>
        <taxon>Oomycota</taxon>
        <taxon>Peronosporomycetes</taxon>
        <taxon>Peronosporales</taxon>
        <taxon>Peronosporaceae</taxon>
        <taxon>Phytophthora</taxon>
    </lineage>
</organism>
<dbReference type="AlphaFoldDB" id="A0A9W6XZR6"/>
<evidence type="ECO:0000256" key="1">
    <source>
        <dbReference type="SAM" id="MobiDB-lite"/>
    </source>
</evidence>
<feature type="compositionally biased region" description="Polar residues" evidence="1">
    <location>
        <begin position="111"/>
        <end position="126"/>
    </location>
</feature>
<feature type="compositionally biased region" description="Basic and acidic residues" evidence="1">
    <location>
        <begin position="428"/>
        <end position="459"/>
    </location>
</feature>
<protein>
    <submittedName>
        <fullName evidence="2">Unnamed protein product</fullName>
    </submittedName>
</protein>
<feature type="region of interest" description="Disordered" evidence="1">
    <location>
        <begin position="368"/>
        <end position="460"/>
    </location>
</feature>
<sequence>MIRQAVWSELSNELARPVNSATIEQVAKDTVAFLQAMGLKATEYPSPSTLESWIPAEAGAELWKWKKRLRSAFGMTKFSSRRQKSSSTAGMVTDPALIPLPQMPKKIEQGNLKSTTTGGVFSTTAGRSPYFQDSHMVKPRSAKRQERADRAADNSKATENTRRGTGKSMRRRFQADDDSSSEEEGYDGDGGVQMNEYPRTESRYYSAKREDKEHVCDYLNRLNGYARNADIQFDNGGRKARDHVQRFLETCGDRGLEPRLCHVRVRDTHELEEMITDILRIEKRSSTRDNSHQHSRSRDHPRRREDRRHDDSRDNYYKKDRRDRDNDRRRDDSRNTPRISLAEASIADMLAELHCQDGRTTLNEFASARGCDRSDRSSDDGSERGSDDSGCSNEKGGDELPPDESGRFLAAANESERRAAAEGTYARTDNRQHRGDRLDRNFNRNFRPDDRQLGRDNRSRQYGPCAACGSPYHSKYARKLRLREILGHGRCMDVQGITKGKTTTTRRASVKITLGWERLYVFELWIMDHNAGVDVVLGTDFMIPAGVQLDLFQANAKLPEEVMIPLIKTMSMLDEPEVPQTKEGPTESMAIPGREWREFKLRRNKPPTTTHELWIRRTEKLIPSVTKFHKGRPTPACLTNLTDRLVLCPTHLAIVAWVPIGTLPKQVGYVRLDSKKYSEWQVLAYEDVRDKTPFRRERELYEEWLAAQPPAVDRPSYTHPKQILLSSRITTKVPVPYRNELYQQHSPFLESSVRIKSEDQIRSLTPGWTMPLCPVG</sequence>
<feature type="region of interest" description="Disordered" evidence="1">
    <location>
        <begin position="110"/>
        <end position="199"/>
    </location>
</feature>
<feature type="compositionally biased region" description="Basic and acidic residues" evidence="1">
    <location>
        <begin position="282"/>
        <end position="335"/>
    </location>
</feature>
<feature type="compositionally biased region" description="Acidic residues" evidence="1">
    <location>
        <begin position="176"/>
        <end position="187"/>
    </location>
</feature>
<dbReference type="InterPro" id="IPR021109">
    <property type="entry name" value="Peptidase_aspartic_dom_sf"/>
</dbReference>
<feature type="compositionally biased region" description="Basic and acidic residues" evidence="1">
    <location>
        <begin position="143"/>
        <end position="153"/>
    </location>
</feature>
<dbReference type="Proteomes" id="UP001165121">
    <property type="component" value="Unassembled WGS sequence"/>
</dbReference>
<feature type="region of interest" description="Disordered" evidence="1">
    <location>
        <begin position="282"/>
        <end position="340"/>
    </location>
</feature>
<reference evidence="2" key="1">
    <citation type="submission" date="2023-04" db="EMBL/GenBank/DDBJ databases">
        <title>Phytophthora fragariaefolia NBRC 109709.</title>
        <authorList>
            <person name="Ichikawa N."/>
            <person name="Sato H."/>
            <person name="Tonouchi N."/>
        </authorList>
    </citation>
    <scope>NUCLEOTIDE SEQUENCE</scope>
    <source>
        <strain evidence="2">NBRC 109709</strain>
    </source>
</reference>
<name>A0A9W6XZR6_9STRA</name>
<keyword evidence="3" id="KW-1185">Reference proteome</keyword>
<evidence type="ECO:0000313" key="2">
    <source>
        <dbReference type="EMBL" id="GMF48423.1"/>
    </source>
</evidence>
<accession>A0A9W6XZR6</accession>
<dbReference type="EMBL" id="BSXT01002338">
    <property type="protein sequence ID" value="GMF48423.1"/>
    <property type="molecule type" value="Genomic_DNA"/>
</dbReference>
<comment type="caution">
    <text evidence="2">The sequence shown here is derived from an EMBL/GenBank/DDBJ whole genome shotgun (WGS) entry which is preliminary data.</text>
</comment>
<feature type="compositionally biased region" description="Basic and acidic residues" evidence="1">
    <location>
        <begin position="370"/>
        <end position="387"/>
    </location>
</feature>
<proteinExistence type="predicted"/>
<dbReference type="Gene3D" id="2.40.70.10">
    <property type="entry name" value="Acid Proteases"/>
    <property type="match status" value="1"/>
</dbReference>